<dbReference type="RefSeq" id="WP_120649690.1">
    <property type="nucleotide sequence ID" value="NZ_CP019893.1"/>
</dbReference>
<dbReference type="AlphaFoldDB" id="A0A2Z2HPH9"/>
<feature type="compositionally biased region" description="Basic and acidic residues" evidence="1">
    <location>
        <begin position="10"/>
        <end position="28"/>
    </location>
</feature>
<evidence type="ECO:0000313" key="4">
    <source>
        <dbReference type="Proteomes" id="UP000250088"/>
    </source>
</evidence>
<organism evidence="3 4">
    <name type="scientific">Natrarchaeobaculum aegyptiacum</name>
    <dbReference type="NCBI Taxonomy" id="745377"/>
    <lineage>
        <taxon>Archaea</taxon>
        <taxon>Methanobacteriati</taxon>
        <taxon>Methanobacteriota</taxon>
        <taxon>Stenosarchaea group</taxon>
        <taxon>Halobacteria</taxon>
        <taxon>Halobacteriales</taxon>
        <taxon>Natrialbaceae</taxon>
        <taxon>Natrarchaeobaculum</taxon>
    </lineage>
</organism>
<evidence type="ECO:0000313" key="3">
    <source>
        <dbReference type="EMBL" id="ARS88930.1"/>
    </source>
</evidence>
<name>A0A2Z2HPH9_9EURY</name>
<dbReference type="KEGG" id="naj:B1756_03620"/>
<proteinExistence type="predicted"/>
<evidence type="ECO:0000259" key="2">
    <source>
        <dbReference type="Pfam" id="PF25929"/>
    </source>
</evidence>
<evidence type="ECO:0000256" key="1">
    <source>
        <dbReference type="SAM" id="MobiDB-lite"/>
    </source>
</evidence>
<feature type="region of interest" description="Disordered" evidence="1">
    <location>
        <begin position="1"/>
        <end position="28"/>
    </location>
</feature>
<keyword evidence="4" id="KW-1185">Reference proteome</keyword>
<dbReference type="GeneID" id="32893137"/>
<dbReference type="EMBL" id="CP019893">
    <property type="protein sequence ID" value="ARS88930.1"/>
    <property type="molecule type" value="Genomic_DNA"/>
</dbReference>
<dbReference type="OrthoDB" id="196304at2157"/>
<protein>
    <recommendedName>
        <fullName evidence="2">DUF7974 domain-containing protein</fullName>
    </recommendedName>
</protein>
<gene>
    <name evidence="3" type="ORF">B1756_03620</name>
</gene>
<sequence length="172" mass="19612">MPSPSTGADPVDRQERSRERERPDRSRTVDFGALSHAFLPERLRTRAITVTIETDRDCYRTGESVTLTVTLENRLPIPVRLRTESPVGWHWSVDGHPEGSAVARPASDRTGVISFARGERKRFRRRWPQRVRVSDHEWDAADPGRHTLEARIDRPDADARGLVDRTTLEIVA</sequence>
<dbReference type="Proteomes" id="UP000250088">
    <property type="component" value="Chromosome"/>
</dbReference>
<dbReference type="Pfam" id="PF25929">
    <property type="entry name" value="DUF7974"/>
    <property type="match status" value="1"/>
</dbReference>
<dbReference type="InterPro" id="IPR058280">
    <property type="entry name" value="DUF7974"/>
</dbReference>
<reference evidence="4" key="1">
    <citation type="submission" date="2017-02" db="EMBL/GenBank/DDBJ databases">
        <title>Natronthermophilus aegyptiacus gen. nov.,sp. nov., an aerobic, extremely halophilic alkalithermophilic archaeon isolated from the athalassohaline Wadi An Natrun, Egypt.</title>
        <authorList>
            <person name="Zhao B."/>
        </authorList>
    </citation>
    <scope>NUCLEOTIDE SEQUENCE [LARGE SCALE GENOMIC DNA]</scope>
    <source>
        <strain evidence="4">JW/NM-HA 15</strain>
    </source>
</reference>
<accession>A0A2Z2HPH9</accession>
<feature type="domain" description="DUF7974" evidence="2">
    <location>
        <begin position="36"/>
        <end position="171"/>
    </location>
</feature>